<proteinExistence type="predicted"/>
<dbReference type="AlphaFoldDB" id="T1H4X8"/>
<evidence type="ECO:0000313" key="1">
    <source>
        <dbReference type="EnsemblMetazoa" id="MESCA011349-PA"/>
    </source>
</evidence>
<keyword evidence="2" id="KW-1185">Reference proteome</keyword>
<reference evidence="2" key="1">
    <citation type="submission" date="2013-02" db="EMBL/GenBank/DDBJ databases">
        <authorList>
            <person name="Hughes D."/>
        </authorList>
    </citation>
    <scope>NUCLEOTIDE SEQUENCE</scope>
    <source>
        <strain>Durham</strain>
        <strain evidence="2">NC isolate 2 -- Noor lab</strain>
    </source>
</reference>
<evidence type="ECO:0000313" key="2">
    <source>
        <dbReference type="Proteomes" id="UP000015102"/>
    </source>
</evidence>
<sequence>MCLRSTGTDSGKRFPIIFPKTSIWYLLLNRSHYPTRCILGI</sequence>
<accession>T1H4X8</accession>
<reference evidence="1" key="2">
    <citation type="submission" date="2015-06" db="UniProtKB">
        <authorList>
            <consortium name="EnsemblMetazoa"/>
        </authorList>
    </citation>
    <scope>IDENTIFICATION</scope>
</reference>
<dbReference type="EMBL" id="CAQQ02383339">
    <property type="status" value="NOT_ANNOTATED_CDS"/>
    <property type="molecule type" value="Genomic_DNA"/>
</dbReference>
<dbReference type="EnsemblMetazoa" id="MESCA011349-RA">
    <property type="protein sequence ID" value="MESCA011349-PA"/>
    <property type="gene ID" value="MESCA011349"/>
</dbReference>
<dbReference type="Proteomes" id="UP000015102">
    <property type="component" value="Unassembled WGS sequence"/>
</dbReference>
<protein>
    <submittedName>
        <fullName evidence="1">Uncharacterized protein</fullName>
    </submittedName>
</protein>
<organism evidence="1 2">
    <name type="scientific">Megaselia scalaris</name>
    <name type="common">Humpbacked fly</name>
    <name type="synonym">Phora scalaris</name>
    <dbReference type="NCBI Taxonomy" id="36166"/>
    <lineage>
        <taxon>Eukaryota</taxon>
        <taxon>Metazoa</taxon>
        <taxon>Ecdysozoa</taxon>
        <taxon>Arthropoda</taxon>
        <taxon>Hexapoda</taxon>
        <taxon>Insecta</taxon>
        <taxon>Pterygota</taxon>
        <taxon>Neoptera</taxon>
        <taxon>Endopterygota</taxon>
        <taxon>Diptera</taxon>
        <taxon>Brachycera</taxon>
        <taxon>Muscomorpha</taxon>
        <taxon>Platypezoidea</taxon>
        <taxon>Phoridae</taxon>
        <taxon>Megaseliini</taxon>
        <taxon>Megaselia</taxon>
    </lineage>
</organism>
<dbReference type="HOGENOM" id="CLU_3280062_0_0_1"/>
<name>T1H4X8_MEGSC</name>
<dbReference type="EMBL" id="CAQQ02383340">
    <property type="status" value="NOT_ANNOTATED_CDS"/>
    <property type="molecule type" value="Genomic_DNA"/>
</dbReference>